<dbReference type="InterPro" id="IPR025662">
    <property type="entry name" value="Sigma_54_int_dom_ATP-bd_1"/>
</dbReference>
<keyword evidence="2" id="KW-0067">ATP-binding</keyword>
<dbReference type="InterPro" id="IPR002197">
    <property type="entry name" value="HTH_Fis"/>
</dbReference>
<feature type="domain" description="Sigma-54 factor interaction" evidence="7">
    <location>
        <begin position="202"/>
        <end position="431"/>
    </location>
</feature>
<name>A0ABU4WFQ0_9BACT</name>
<dbReference type="PANTHER" id="PTHR32071">
    <property type="entry name" value="TRANSCRIPTIONAL REGULATORY PROTEIN"/>
    <property type="match status" value="1"/>
</dbReference>
<proteinExistence type="predicted"/>
<keyword evidence="6" id="KW-0175">Coiled coil</keyword>
<dbReference type="InterPro" id="IPR027417">
    <property type="entry name" value="P-loop_NTPase"/>
</dbReference>
<dbReference type="Gene3D" id="1.10.10.60">
    <property type="entry name" value="Homeodomain-like"/>
    <property type="match status" value="1"/>
</dbReference>
<keyword evidence="4" id="KW-0238">DNA-binding</keyword>
<dbReference type="InterPro" id="IPR025943">
    <property type="entry name" value="Sigma_54_int_dom_ATP-bd_2"/>
</dbReference>
<protein>
    <submittedName>
        <fullName evidence="8">Sigma 54-interacting transcriptional regulator</fullName>
    </submittedName>
</protein>
<feature type="coiled-coil region" evidence="6">
    <location>
        <begin position="172"/>
        <end position="199"/>
    </location>
</feature>
<dbReference type="Gene3D" id="1.10.8.60">
    <property type="match status" value="1"/>
</dbReference>
<keyword evidence="9" id="KW-1185">Reference proteome</keyword>
<evidence type="ECO:0000313" key="9">
    <source>
        <dbReference type="Proteomes" id="UP001275932"/>
    </source>
</evidence>
<dbReference type="InterPro" id="IPR009057">
    <property type="entry name" value="Homeodomain-like_sf"/>
</dbReference>
<dbReference type="InterPro" id="IPR003018">
    <property type="entry name" value="GAF"/>
</dbReference>
<dbReference type="InterPro" id="IPR058031">
    <property type="entry name" value="AAA_lid_NorR"/>
</dbReference>
<evidence type="ECO:0000259" key="7">
    <source>
        <dbReference type="PROSITE" id="PS50045"/>
    </source>
</evidence>
<dbReference type="EMBL" id="JALBUT010000004">
    <property type="protein sequence ID" value="MDX8415382.1"/>
    <property type="molecule type" value="Genomic_DNA"/>
</dbReference>
<dbReference type="PRINTS" id="PR01590">
    <property type="entry name" value="HTHFIS"/>
</dbReference>
<dbReference type="Pfam" id="PF25601">
    <property type="entry name" value="AAA_lid_14"/>
    <property type="match status" value="1"/>
</dbReference>
<organism evidence="8 9">
    <name type="scientific">Intestinicryptomonas porci</name>
    <dbReference type="NCBI Taxonomy" id="2926320"/>
    <lineage>
        <taxon>Bacteria</taxon>
        <taxon>Pseudomonadati</taxon>
        <taxon>Verrucomicrobiota</taxon>
        <taxon>Opitutia</taxon>
        <taxon>Opitutales</taxon>
        <taxon>Intestinicryptomonaceae</taxon>
        <taxon>Intestinicryptomonas</taxon>
    </lineage>
</organism>
<accession>A0ABU4WFQ0</accession>
<dbReference type="Pfam" id="PF01590">
    <property type="entry name" value="GAF"/>
    <property type="match status" value="1"/>
</dbReference>
<keyword evidence="5" id="KW-0804">Transcription</keyword>
<dbReference type="InterPro" id="IPR029016">
    <property type="entry name" value="GAF-like_dom_sf"/>
</dbReference>
<dbReference type="Proteomes" id="UP001275932">
    <property type="component" value="Unassembled WGS sequence"/>
</dbReference>
<sequence>MDTLTRNWRQNYNSLEMAVLHRISMVVVHRTSVKKLLADVLEILNGEMGLLRGTVTLRQGDLLVIEASHGMTEEEIKRGVYRMGEGVTGQVAAHAKSRIIPDIRSSTEFLNRTKTRVAGQKIAFICVPIIYQEGVIGTLSIDRLVSETTNLRRDNSLLETIANIIADAVSVLFLQNREREQLLEENRRLRLELSDKNSREGVIGKCNSMRRVINMIAQVASSDMPVLIRGETGTGKKFVANAIVSAGDRKPKAFATLNCVAMSEALQEAELFGVEQNSPSARMSNKIGLLESANEGTIFIDKIGDLSPDAQQKLLRYLQDGSFYRINGKTRLKSNARIIASTGKNLEEMVKCGKFNEDLYLRLNAFSIHLPNLRDRRSDITLLAEFFINKFNKKHKKKVKRISTPAINLLMLYHWPANVRELENAIESAVLSASDSVIYGYNLPASLQTGQSTNTSKLSEEAEVDFTAMVRSFERELISEALKIHRGNATASARHLGISQRIMNYKIKNLGIDSSIYKKNAKPSRRKI</sequence>
<keyword evidence="3" id="KW-0805">Transcription regulation</keyword>
<dbReference type="CDD" id="cd00009">
    <property type="entry name" value="AAA"/>
    <property type="match status" value="1"/>
</dbReference>
<evidence type="ECO:0000256" key="6">
    <source>
        <dbReference type="SAM" id="Coils"/>
    </source>
</evidence>
<dbReference type="SUPFAM" id="SSF52540">
    <property type="entry name" value="P-loop containing nucleoside triphosphate hydrolases"/>
    <property type="match status" value="1"/>
</dbReference>
<dbReference type="Pfam" id="PF02954">
    <property type="entry name" value="HTH_8"/>
    <property type="match status" value="1"/>
</dbReference>
<dbReference type="PROSITE" id="PS00676">
    <property type="entry name" value="SIGMA54_INTERACT_2"/>
    <property type="match status" value="1"/>
</dbReference>
<evidence type="ECO:0000313" key="8">
    <source>
        <dbReference type="EMBL" id="MDX8415382.1"/>
    </source>
</evidence>
<dbReference type="Gene3D" id="3.40.50.300">
    <property type="entry name" value="P-loop containing nucleotide triphosphate hydrolases"/>
    <property type="match status" value="1"/>
</dbReference>
<dbReference type="SUPFAM" id="SSF46689">
    <property type="entry name" value="Homeodomain-like"/>
    <property type="match status" value="1"/>
</dbReference>
<dbReference type="Pfam" id="PF00158">
    <property type="entry name" value="Sigma54_activat"/>
    <property type="match status" value="1"/>
</dbReference>
<keyword evidence="1" id="KW-0547">Nucleotide-binding</keyword>
<dbReference type="PROSITE" id="PS00675">
    <property type="entry name" value="SIGMA54_INTERACT_1"/>
    <property type="match status" value="1"/>
</dbReference>
<evidence type="ECO:0000256" key="3">
    <source>
        <dbReference type="ARBA" id="ARBA00023015"/>
    </source>
</evidence>
<dbReference type="PROSITE" id="PS50045">
    <property type="entry name" value="SIGMA54_INTERACT_4"/>
    <property type="match status" value="1"/>
</dbReference>
<dbReference type="RefSeq" id="WP_370396829.1">
    <property type="nucleotide sequence ID" value="NZ_JALBUT010000004.1"/>
</dbReference>
<dbReference type="SUPFAM" id="SSF55781">
    <property type="entry name" value="GAF domain-like"/>
    <property type="match status" value="1"/>
</dbReference>
<dbReference type="Gene3D" id="3.30.450.40">
    <property type="match status" value="1"/>
</dbReference>
<evidence type="ECO:0000256" key="5">
    <source>
        <dbReference type="ARBA" id="ARBA00023163"/>
    </source>
</evidence>
<dbReference type="SMART" id="SM00065">
    <property type="entry name" value="GAF"/>
    <property type="match status" value="1"/>
</dbReference>
<dbReference type="InterPro" id="IPR002078">
    <property type="entry name" value="Sigma_54_int"/>
</dbReference>
<evidence type="ECO:0000256" key="2">
    <source>
        <dbReference type="ARBA" id="ARBA00022840"/>
    </source>
</evidence>
<evidence type="ECO:0000256" key="4">
    <source>
        <dbReference type="ARBA" id="ARBA00023125"/>
    </source>
</evidence>
<reference evidence="8 9" key="1">
    <citation type="submission" date="2022-03" db="EMBL/GenBank/DDBJ databases">
        <title>Novel taxa within the pig intestine.</title>
        <authorList>
            <person name="Wylensek D."/>
            <person name="Bishof K."/>
            <person name="Afrizal A."/>
            <person name="Clavel T."/>
        </authorList>
    </citation>
    <scope>NUCLEOTIDE SEQUENCE [LARGE SCALE GENOMIC DNA]</scope>
    <source>
        <strain evidence="8 9">CLA-KB-P66</strain>
    </source>
</reference>
<evidence type="ECO:0000256" key="1">
    <source>
        <dbReference type="ARBA" id="ARBA00022741"/>
    </source>
</evidence>
<gene>
    <name evidence="8" type="ORF">MOX91_04200</name>
</gene>
<comment type="caution">
    <text evidence="8">The sequence shown here is derived from an EMBL/GenBank/DDBJ whole genome shotgun (WGS) entry which is preliminary data.</text>
</comment>